<evidence type="ECO:0000313" key="3">
    <source>
        <dbReference type="Proteomes" id="UP000015453"/>
    </source>
</evidence>
<sequence length="215" mass="24126">MASHFLRRSRLLLLPFLRSGRNPPLIPRIPISSVHCDRYRDSPILLARYLCTNGSSNPPPRSQSPDEFKHQEITGPTVERDLSALANETRDALETMMKTMYSLSKGFAGLGLLHLGLGAWISFQMQKQNPHQDWAVSIQSILAFGLPFSMAFAVRRSLKPMHFLKKMEEQGRLQILTLTLQVAKNLNTLLVRIRGVSYLCIAGASVGLIILALYK</sequence>
<evidence type="ECO:0000313" key="2">
    <source>
        <dbReference type="EMBL" id="EPS68423.1"/>
    </source>
</evidence>
<organism evidence="2 3">
    <name type="scientific">Genlisea aurea</name>
    <dbReference type="NCBI Taxonomy" id="192259"/>
    <lineage>
        <taxon>Eukaryota</taxon>
        <taxon>Viridiplantae</taxon>
        <taxon>Streptophyta</taxon>
        <taxon>Embryophyta</taxon>
        <taxon>Tracheophyta</taxon>
        <taxon>Spermatophyta</taxon>
        <taxon>Magnoliopsida</taxon>
        <taxon>eudicotyledons</taxon>
        <taxon>Gunneridae</taxon>
        <taxon>Pentapetalae</taxon>
        <taxon>asterids</taxon>
        <taxon>lamiids</taxon>
        <taxon>Lamiales</taxon>
        <taxon>Lentibulariaceae</taxon>
        <taxon>Genlisea</taxon>
    </lineage>
</organism>
<proteinExistence type="predicted"/>
<dbReference type="EMBL" id="AUSU01002621">
    <property type="protein sequence ID" value="EPS68423.1"/>
    <property type="molecule type" value="Genomic_DNA"/>
</dbReference>
<evidence type="ECO:0008006" key="4">
    <source>
        <dbReference type="Google" id="ProtNLM"/>
    </source>
</evidence>
<feature type="transmembrane region" description="Helical" evidence="1">
    <location>
        <begin position="196"/>
        <end position="214"/>
    </location>
</feature>
<comment type="caution">
    <text evidence="2">The sequence shown here is derived from an EMBL/GenBank/DDBJ whole genome shotgun (WGS) entry which is preliminary data.</text>
</comment>
<gene>
    <name evidence="2" type="ORF">M569_06340</name>
</gene>
<dbReference type="OrthoDB" id="1908269at2759"/>
<dbReference type="PANTHER" id="PTHR37222">
    <property type="entry name" value="OS02G0718000 PROTEIN"/>
    <property type="match status" value="1"/>
</dbReference>
<evidence type="ECO:0000256" key="1">
    <source>
        <dbReference type="SAM" id="Phobius"/>
    </source>
</evidence>
<name>S8DYQ6_9LAMI</name>
<dbReference type="AlphaFoldDB" id="S8DYQ6"/>
<feature type="transmembrane region" description="Helical" evidence="1">
    <location>
        <begin position="135"/>
        <end position="154"/>
    </location>
</feature>
<keyword evidence="1" id="KW-0812">Transmembrane</keyword>
<feature type="transmembrane region" description="Helical" evidence="1">
    <location>
        <begin position="106"/>
        <end position="123"/>
    </location>
</feature>
<reference evidence="2 3" key="1">
    <citation type="journal article" date="2013" name="BMC Genomics">
        <title>The miniature genome of a carnivorous plant Genlisea aurea contains a low number of genes and short non-coding sequences.</title>
        <authorList>
            <person name="Leushkin E.V."/>
            <person name="Sutormin R.A."/>
            <person name="Nabieva E.R."/>
            <person name="Penin A.A."/>
            <person name="Kondrashov A.S."/>
            <person name="Logacheva M.D."/>
        </authorList>
    </citation>
    <scope>NUCLEOTIDE SEQUENCE [LARGE SCALE GENOMIC DNA]</scope>
</reference>
<keyword evidence="1" id="KW-0472">Membrane</keyword>
<keyword evidence="3" id="KW-1185">Reference proteome</keyword>
<dbReference type="PANTHER" id="PTHR37222:SF1">
    <property type="entry name" value="OS02G0718000 PROTEIN"/>
    <property type="match status" value="1"/>
</dbReference>
<keyword evidence="1" id="KW-1133">Transmembrane helix</keyword>
<accession>S8DYQ6</accession>
<protein>
    <recommendedName>
        <fullName evidence="4">Transmembrane protein</fullName>
    </recommendedName>
</protein>
<dbReference type="Proteomes" id="UP000015453">
    <property type="component" value="Unassembled WGS sequence"/>
</dbReference>